<reference evidence="1 2" key="1">
    <citation type="submission" date="2020-07" db="EMBL/GenBank/DDBJ databases">
        <title>Genomic Encyclopedia of Type Strains, Phase IV (KMG-IV): sequencing the most valuable type-strain genomes for metagenomic binning, comparative biology and taxonomic classification.</title>
        <authorList>
            <person name="Goeker M."/>
        </authorList>
    </citation>
    <scope>NUCLEOTIDE SEQUENCE [LARGE SCALE GENOMIC DNA]</scope>
    <source>
        <strain evidence="1 2">DSM 45533</strain>
    </source>
</reference>
<comment type="caution">
    <text evidence="1">The sequence shown here is derived from an EMBL/GenBank/DDBJ whole genome shotgun (WGS) entry which is preliminary data.</text>
</comment>
<organism evidence="1 2">
    <name type="scientific">Nonomuraea soli</name>
    <dbReference type="NCBI Taxonomy" id="1032476"/>
    <lineage>
        <taxon>Bacteria</taxon>
        <taxon>Bacillati</taxon>
        <taxon>Actinomycetota</taxon>
        <taxon>Actinomycetes</taxon>
        <taxon>Streptosporangiales</taxon>
        <taxon>Streptosporangiaceae</taxon>
        <taxon>Nonomuraea</taxon>
    </lineage>
</organism>
<dbReference type="EMBL" id="JACDUR010000012">
    <property type="protein sequence ID" value="MBA2897691.1"/>
    <property type="molecule type" value="Genomic_DNA"/>
</dbReference>
<sequence>MSGIYLSPATIGAIGRGVKDLDPELLNGFAAVLGVPIDVLESLTDIPCGARRQPLSEEITDTASLIWDVRHLAAEHVRSLSQLANRMNGS</sequence>
<gene>
    <name evidence="1" type="ORF">HNR30_009093</name>
</gene>
<keyword evidence="2" id="KW-1185">Reference proteome</keyword>
<name>A0A7W0CUP8_9ACTN</name>
<evidence type="ECO:0000313" key="1">
    <source>
        <dbReference type="EMBL" id="MBA2897691.1"/>
    </source>
</evidence>
<dbReference type="AlphaFoldDB" id="A0A7W0CUP8"/>
<protein>
    <submittedName>
        <fullName evidence="1">Uncharacterized protein</fullName>
    </submittedName>
</protein>
<accession>A0A7W0CUP8</accession>
<dbReference type="Proteomes" id="UP000530928">
    <property type="component" value="Unassembled WGS sequence"/>
</dbReference>
<dbReference type="RefSeq" id="WP_181616374.1">
    <property type="nucleotide sequence ID" value="NZ_BAABAM010000021.1"/>
</dbReference>
<evidence type="ECO:0000313" key="2">
    <source>
        <dbReference type="Proteomes" id="UP000530928"/>
    </source>
</evidence>
<proteinExistence type="predicted"/>